<proteinExistence type="inferred from homology"/>
<dbReference type="InterPro" id="IPR013953">
    <property type="entry name" value="FACT_SPT16_M"/>
</dbReference>
<keyword evidence="9 10" id="KW-0539">Nucleus</keyword>
<dbReference type="GO" id="GO:0035101">
    <property type="term" value="C:FACT complex"/>
    <property type="evidence" value="ECO:0007669"/>
    <property type="project" value="UniProtKB-UniRule"/>
</dbReference>
<evidence type="ECO:0000256" key="2">
    <source>
        <dbReference type="ARBA" id="ARBA00022454"/>
    </source>
</evidence>
<dbReference type="InterPro" id="IPR029149">
    <property type="entry name" value="Creatin/AminoP/Spt16_N"/>
</dbReference>
<dbReference type="SMART" id="SM01287">
    <property type="entry name" value="Rtt106"/>
    <property type="match status" value="1"/>
</dbReference>
<evidence type="ECO:0000313" key="16">
    <source>
        <dbReference type="Proteomes" id="UP000186176"/>
    </source>
</evidence>
<evidence type="ECO:0000259" key="14">
    <source>
        <dbReference type="SMART" id="SM01287"/>
    </source>
</evidence>
<comment type="caution">
    <text evidence="15">The sequence shown here is derived from an EMBL/GenBank/DDBJ whole genome shotgun (WGS) entry which is preliminary data.</text>
</comment>
<dbReference type="Pfam" id="PF21091">
    <property type="entry name" value="SPT16_C"/>
    <property type="match status" value="1"/>
</dbReference>
<dbReference type="FunFam" id="2.30.29.30:FF:000017">
    <property type="entry name" value="FACT complex subunit SPT16"/>
    <property type="match status" value="1"/>
</dbReference>
<dbReference type="InterPro" id="IPR011993">
    <property type="entry name" value="PH-like_dom_sf"/>
</dbReference>
<dbReference type="SMART" id="SM01285">
    <property type="entry name" value="FACT-Spt16_Nlob"/>
    <property type="match status" value="1"/>
</dbReference>
<dbReference type="PANTHER" id="PTHR13980">
    <property type="entry name" value="CDC68 RELATED"/>
    <property type="match status" value="1"/>
</dbReference>
<feature type="domain" description="Histone chaperone RTT106/FACT complex subunit SPT16-like middle" evidence="14">
    <location>
        <begin position="890"/>
        <end position="983"/>
    </location>
</feature>
<dbReference type="RefSeq" id="XP_028875288.1">
    <property type="nucleotide sequence ID" value="XM_029019881.1"/>
</dbReference>
<dbReference type="Gene3D" id="2.30.29.210">
    <property type="entry name" value="FACT complex subunit Spt16p/Cdc68p"/>
    <property type="match status" value="1"/>
</dbReference>
<keyword evidence="16" id="KW-1185">Reference proteome</keyword>
<dbReference type="GO" id="GO:0006368">
    <property type="term" value="P:transcription elongation by RNA polymerase II"/>
    <property type="evidence" value="ECO:0007669"/>
    <property type="project" value="TreeGrafter"/>
</dbReference>
<evidence type="ECO:0000256" key="11">
    <source>
        <dbReference type="SAM" id="MobiDB-lite"/>
    </source>
</evidence>
<dbReference type="GeneID" id="39979660"/>
<feature type="region of interest" description="Disordered" evidence="11">
    <location>
        <begin position="1008"/>
        <end position="1114"/>
    </location>
</feature>
<keyword evidence="6" id="KW-0175">Coiled coil</keyword>
<keyword evidence="2 10" id="KW-0158">Chromosome</keyword>
<dbReference type="InterPro" id="IPR036005">
    <property type="entry name" value="Creatinase/aminopeptidase-like"/>
</dbReference>
<keyword evidence="3 10" id="KW-0235">DNA replication</keyword>
<organism evidence="15 16">
    <name type="scientific">Cryptosporidium ubiquitum</name>
    <dbReference type="NCBI Taxonomy" id="857276"/>
    <lineage>
        <taxon>Eukaryota</taxon>
        <taxon>Sar</taxon>
        <taxon>Alveolata</taxon>
        <taxon>Apicomplexa</taxon>
        <taxon>Conoidasida</taxon>
        <taxon>Coccidia</taxon>
        <taxon>Eucoccidiorida</taxon>
        <taxon>Eimeriorina</taxon>
        <taxon>Cryptosporidiidae</taxon>
        <taxon>Cryptosporidium</taxon>
    </lineage>
</organism>
<dbReference type="Gene3D" id="2.30.29.150">
    <property type="match status" value="1"/>
</dbReference>
<comment type="function">
    <text evidence="10">Component of the FACT complex, a general chromatin factor that acts to reorganize nucleosomes. The FACT complex is involved in multiple processes that require DNA as a template such as mRNA elongation, DNA replication and DNA repair. During transcription elongation the FACT complex acts as a histone chaperone that both destabilizes and restores nucleosomal structure. It facilitates the passage of RNA polymerase II and transcription by promoting the dissociation of one histone H2A-H2B dimer from the nucleosome, then subsequently promotes the reestablishment of the nucleosome following the passage of RNA polymerase II.</text>
</comment>
<feature type="compositionally biased region" description="Basic and acidic residues" evidence="11">
    <location>
        <begin position="1082"/>
        <end position="1114"/>
    </location>
</feature>
<dbReference type="GO" id="GO:0006281">
    <property type="term" value="P:DNA repair"/>
    <property type="evidence" value="ECO:0007669"/>
    <property type="project" value="UniProtKB-UniRule"/>
</dbReference>
<dbReference type="Pfam" id="PF00557">
    <property type="entry name" value="Peptidase_M24"/>
    <property type="match status" value="1"/>
</dbReference>
<comment type="subunit">
    <text evidence="10">Component of the FACT complex.</text>
</comment>
<evidence type="ECO:0000256" key="1">
    <source>
        <dbReference type="ARBA" id="ARBA00010779"/>
    </source>
</evidence>
<dbReference type="SUPFAM" id="SSF55920">
    <property type="entry name" value="Creatinase/aminopeptidase"/>
    <property type="match status" value="1"/>
</dbReference>
<feature type="compositionally biased region" description="Basic and acidic residues" evidence="11">
    <location>
        <begin position="460"/>
        <end position="474"/>
    </location>
</feature>
<feature type="domain" description="FACT complex subunit SPT16 N-terminal lobe" evidence="12">
    <location>
        <begin position="8"/>
        <end position="186"/>
    </location>
</feature>
<dbReference type="GO" id="GO:0006260">
    <property type="term" value="P:DNA replication"/>
    <property type="evidence" value="ECO:0007669"/>
    <property type="project" value="UniProtKB-KW"/>
</dbReference>
<dbReference type="InterPro" id="IPR040258">
    <property type="entry name" value="Spt16"/>
</dbReference>
<dbReference type="Gene3D" id="2.30.29.30">
    <property type="entry name" value="Pleckstrin-homology domain (PH domain)/Phosphotyrosine-binding domain (PTB)"/>
    <property type="match status" value="1"/>
</dbReference>
<feature type="compositionally biased region" description="Acidic residues" evidence="11">
    <location>
        <begin position="1072"/>
        <end position="1081"/>
    </location>
</feature>
<dbReference type="SMART" id="SM01286">
    <property type="entry name" value="SPT16"/>
    <property type="match status" value="1"/>
</dbReference>
<evidence type="ECO:0000313" key="15">
    <source>
        <dbReference type="EMBL" id="OII74068.1"/>
    </source>
</evidence>
<dbReference type="EMBL" id="LRBP01000013">
    <property type="protein sequence ID" value="OII74068.1"/>
    <property type="molecule type" value="Genomic_DNA"/>
</dbReference>
<feature type="compositionally biased region" description="Acidic residues" evidence="11">
    <location>
        <begin position="1015"/>
        <end position="1064"/>
    </location>
</feature>
<dbReference type="Pfam" id="PF24824">
    <property type="entry name" value="PH_SPT16"/>
    <property type="match status" value="1"/>
</dbReference>
<dbReference type="InterPro" id="IPR029148">
    <property type="entry name" value="FACT-SPT16_Nlobe"/>
</dbReference>
<dbReference type="Gene3D" id="3.90.230.10">
    <property type="entry name" value="Creatinase/methionine aminopeptidase superfamily"/>
    <property type="match status" value="1"/>
</dbReference>
<evidence type="ECO:0000256" key="10">
    <source>
        <dbReference type="RuleBase" id="RU367052"/>
    </source>
</evidence>
<evidence type="ECO:0000256" key="7">
    <source>
        <dbReference type="ARBA" id="ARBA00023163"/>
    </source>
</evidence>
<dbReference type="PANTHER" id="PTHR13980:SF15">
    <property type="entry name" value="FACT COMPLEX SUBUNIT SPT16"/>
    <property type="match status" value="1"/>
</dbReference>
<dbReference type="InterPro" id="IPR048969">
    <property type="entry name" value="FACT_SPT16_C"/>
</dbReference>
<comment type="subcellular location">
    <subcellularLocation>
        <location evidence="10">Nucleus</location>
    </subcellularLocation>
    <subcellularLocation>
        <location evidence="10">Chromosome</location>
    </subcellularLocation>
</comment>
<dbReference type="Pfam" id="PF08644">
    <property type="entry name" value="SPT16"/>
    <property type="match status" value="1"/>
</dbReference>
<dbReference type="InterPro" id="IPR056595">
    <property type="entry name" value="Fact-SPT16_PH"/>
</dbReference>
<sequence>MGKDQVKLDVASFGRRIKFLYSIWLEENATYDNRNVFKNLREVDLLYVLCGKGSSREDGVIYKSMTLHYWLFGFEFSDTLILFFRKKKLLIVTSQKKVSILQQLVEGSSNNFPDIELILIERKGDLKESFESYKELISSISEATNMIGRIEAIGLQDGQFASQCEELFSGDNLFSNKESLMVTTSVDYLLCHKDEVELELCKKAAVLSVQMLKGVLLQRIETILDKELKESHKSIGRRAEAALDDKTINNTWKTKYGLDPEDIDLVYSLVQSGSNFDLKAVENSDENLCLTSGCIILSVGSKYREYCANITRTYFLNLTEEQKKLYNYCLELMETLTSRIKEGTSFIDLYSGIYQKIVEEKGTELAQKFVKIMGHCIGIEFRDPSLIISPRSSPDVLVKKGMTLNLSIGFNNLDSNGKKYAIWICDTVFLSEEGKVEVLTQGCSKKLEHVSYELDDEEPEEKKPVVKKEKTPKVKKEKPAKKQVDESEDEFDDDETEEDSEDDIKDDRHQKSKIKDSEVKRERRSKEDLIIEDRLRRTTRRVNNSEHSEELKEIENRQRELRKRKLLELQKRFGGKKEEKSDQKGDISDSEEDFFNSKISSYKSVKEYPKERSSNRIYVDTAKETILVPIYGLLVPFHVRLLKNVVCTQEEGRKSFVLRINFLLPTGISLEQLPSTLKTPVFIKELMIRSEDGKTLNTVFRSIKELIKRFKQKGTLEEEMAEQDMIKNQQPIDFNRSKQRVVLKDVGIRPTIGQGRRQHGILEAHNNGFRFSSSKGETIDILYTSIKHAIFQPVENDLIVILHLHLKHSIWLGKKKTQDIQFYSEVGNQIDDLEQRRGRNVYDPDEIMEEQRERETKKRYNLEYKKFIQGIEELSKNSFEAEIPYRDLGFYGVPGRAGVSNVQLFPTASCLVHLLEFPPFVLSLDEIEVVSFERVEQGLRNFDMIFVPKDYTKPVKRVDSIPIEYFDLIKRWLNEMEIVYYEGRQNLNWNAVLKTILSDIEDFVQNGGFNGFLGEDSDEGEDGSDEEDDDEDEEYSESDEDEDDDDDDDDDDEDLSDLEEESSDDSFKELSSDEEEGLSWDELEKQAIKEDRKRGREHEEDRRGGEARYSRKRR</sequence>
<feature type="compositionally biased region" description="Basic and acidic residues" evidence="11">
    <location>
        <begin position="505"/>
        <end position="522"/>
    </location>
</feature>
<keyword evidence="5 10" id="KW-0805">Transcription regulation</keyword>
<feature type="region of interest" description="Disordered" evidence="11">
    <location>
        <begin position="453"/>
        <end position="522"/>
    </location>
</feature>
<dbReference type="GO" id="GO:0031491">
    <property type="term" value="F:nucleosome binding"/>
    <property type="evidence" value="ECO:0007669"/>
    <property type="project" value="TreeGrafter"/>
</dbReference>
<accession>A0A1J4MM44</accession>
<comment type="similarity">
    <text evidence="1 10">Belongs to the peptidase M24 family. SPT16 subfamily.</text>
</comment>
<reference evidence="15 16" key="1">
    <citation type="submission" date="2016-10" db="EMBL/GenBank/DDBJ databases">
        <title>Reductive evolution of mitochondrial metabolism and differential evolution of invasion-related proteins in Cryptosporidium.</title>
        <authorList>
            <person name="Liu S."/>
            <person name="Roellig D.M."/>
            <person name="Guo Y."/>
            <person name="Li N."/>
            <person name="Frace M.A."/>
            <person name="Tang K."/>
            <person name="Zhang L."/>
            <person name="Feng Y."/>
            <person name="Xiao L."/>
        </authorList>
    </citation>
    <scope>NUCLEOTIDE SEQUENCE [LARGE SCALE GENOMIC DNA]</scope>
    <source>
        <strain evidence="15">39726</strain>
    </source>
</reference>
<evidence type="ECO:0000256" key="8">
    <source>
        <dbReference type="ARBA" id="ARBA00023204"/>
    </source>
</evidence>
<dbReference type="SUPFAM" id="SSF50729">
    <property type="entry name" value="PH domain-like"/>
    <property type="match status" value="1"/>
</dbReference>
<feature type="domain" description="FACT complex subunit SPT16 middle" evidence="13">
    <location>
        <begin position="617"/>
        <end position="771"/>
    </location>
</feature>
<evidence type="ECO:0000256" key="4">
    <source>
        <dbReference type="ARBA" id="ARBA00022763"/>
    </source>
</evidence>
<dbReference type="InterPro" id="IPR000994">
    <property type="entry name" value="Pept_M24"/>
</dbReference>
<dbReference type="InterPro" id="IPR013719">
    <property type="entry name" value="RTT106/SPT16-like_middle_dom"/>
</dbReference>
<evidence type="ECO:0000259" key="13">
    <source>
        <dbReference type="SMART" id="SM01286"/>
    </source>
</evidence>
<protein>
    <recommendedName>
        <fullName evidence="10">FACT complex subunit</fullName>
    </recommendedName>
</protein>
<keyword evidence="15" id="KW-0378">Hydrolase</keyword>
<gene>
    <name evidence="15" type="ORF">cubi_02870</name>
</gene>
<dbReference type="GO" id="GO:0004177">
    <property type="term" value="F:aminopeptidase activity"/>
    <property type="evidence" value="ECO:0007669"/>
    <property type="project" value="UniProtKB-KW"/>
</dbReference>
<dbReference type="VEuPathDB" id="CryptoDB:cubi_02870"/>
<evidence type="ECO:0000256" key="9">
    <source>
        <dbReference type="ARBA" id="ARBA00023242"/>
    </source>
</evidence>
<dbReference type="OrthoDB" id="10251642at2759"/>
<feature type="compositionally biased region" description="Acidic residues" evidence="11">
    <location>
        <begin position="486"/>
        <end position="504"/>
    </location>
</feature>
<dbReference type="AlphaFoldDB" id="A0A1J4MM44"/>
<evidence type="ECO:0000256" key="3">
    <source>
        <dbReference type="ARBA" id="ARBA00022705"/>
    </source>
</evidence>
<name>A0A1J4MM44_9CRYT</name>
<evidence type="ECO:0000256" key="6">
    <source>
        <dbReference type="ARBA" id="ARBA00023054"/>
    </source>
</evidence>
<dbReference type="Pfam" id="PF08512">
    <property type="entry name" value="Rttp106-like_middle"/>
    <property type="match status" value="1"/>
</dbReference>
<evidence type="ECO:0000256" key="5">
    <source>
        <dbReference type="ARBA" id="ARBA00023015"/>
    </source>
</evidence>
<keyword evidence="15" id="KW-0645">Protease</keyword>
<keyword evidence="4 10" id="KW-0227">DNA damage</keyword>
<keyword evidence="15" id="KW-0031">Aminopeptidase</keyword>
<dbReference type="Gene3D" id="3.40.350.10">
    <property type="entry name" value="Creatinase/prolidase N-terminal domain"/>
    <property type="match status" value="1"/>
</dbReference>
<keyword evidence="7 10" id="KW-0804">Transcription</keyword>
<evidence type="ECO:0000259" key="12">
    <source>
        <dbReference type="SMART" id="SM01285"/>
    </source>
</evidence>
<dbReference type="Proteomes" id="UP000186176">
    <property type="component" value="Unassembled WGS sequence"/>
</dbReference>
<dbReference type="Pfam" id="PF14826">
    <property type="entry name" value="FACT-Spt16_Nlob"/>
    <property type="match status" value="1"/>
</dbReference>
<keyword evidence="8 10" id="KW-0234">DNA repair</keyword>